<name>A0A3A3FR45_9BURK</name>
<gene>
    <name evidence="1" type="ORF">D3871_21330</name>
</gene>
<accession>A0A3A3FR45</accession>
<keyword evidence="2" id="KW-1185">Reference proteome</keyword>
<organism evidence="1 2">
    <name type="scientific">Noviherbaspirillum saxi</name>
    <dbReference type="NCBI Taxonomy" id="2320863"/>
    <lineage>
        <taxon>Bacteria</taxon>
        <taxon>Pseudomonadati</taxon>
        <taxon>Pseudomonadota</taxon>
        <taxon>Betaproteobacteria</taxon>
        <taxon>Burkholderiales</taxon>
        <taxon>Oxalobacteraceae</taxon>
        <taxon>Noviherbaspirillum</taxon>
    </lineage>
</organism>
<protein>
    <submittedName>
        <fullName evidence="1">Uncharacterized protein</fullName>
    </submittedName>
</protein>
<comment type="caution">
    <text evidence="1">The sequence shown here is derived from an EMBL/GenBank/DDBJ whole genome shotgun (WGS) entry which is preliminary data.</text>
</comment>
<dbReference type="EMBL" id="QYUO01000002">
    <property type="protein sequence ID" value="RJF95902.1"/>
    <property type="molecule type" value="Genomic_DNA"/>
</dbReference>
<evidence type="ECO:0000313" key="1">
    <source>
        <dbReference type="EMBL" id="RJF95902.1"/>
    </source>
</evidence>
<proteinExistence type="predicted"/>
<dbReference type="RefSeq" id="WP_119771049.1">
    <property type="nucleotide sequence ID" value="NZ_QYUO01000002.1"/>
</dbReference>
<dbReference type="AlphaFoldDB" id="A0A3A3FR45"/>
<sequence length="71" mass="7650">MSTKTTDIDFFHTKNRTRNSNAAVLTLLSHLILPLRRGALATSALMQSAGIALRASAAHPATKTLDNMQLC</sequence>
<evidence type="ECO:0000313" key="2">
    <source>
        <dbReference type="Proteomes" id="UP000265955"/>
    </source>
</evidence>
<dbReference type="Proteomes" id="UP000265955">
    <property type="component" value="Unassembled WGS sequence"/>
</dbReference>
<reference evidence="2" key="1">
    <citation type="submission" date="2018-09" db="EMBL/GenBank/DDBJ databases">
        <authorList>
            <person name="Zhu H."/>
        </authorList>
    </citation>
    <scope>NUCLEOTIDE SEQUENCE [LARGE SCALE GENOMIC DNA]</scope>
    <source>
        <strain evidence="2">K1R23-30</strain>
    </source>
</reference>